<dbReference type="InterPro" id="IPR015867">
    <property type="entry name" value="N-reg_PII/ATP_PRibTrfase_C"/>
</dbReference>
<dbReference type="STRING" id="406100.SAMN04488052_10337"/>
<dbReference type="AlphaFoldDB" id="A0A1H8SLM4"/>
<gene>
    <name evidence="1" type="ORF">SAMN04488052_10337</name>
</gene>
<evidence type="ECO:0008006" key="3">
    <source>
        <dbReference type="Google" id="ProtNLM"/>
    </source>
</evidence>
<dbReference type="SUPFAM" id="SSF54913">
    <property type="entry name" value="GlnB-like"/>
    <property type="match status" value="1"/>
</dbReference>
<dbReference type="EMBL" id="FOEG01000003">
    <property type="protein sequence ID" value="SEO79264.1"/>
    <property type="molecule type" value="Genomic_DNA"/>
</dbReference>
<dbReference type="GO" id="GO:0006808">
    <property type="term" value="P:regulation of nitrogen utilization"/>
    <property type="evidence" value="ECO:0007669"/>
    <property type="project" value="InterPro"/>
</dbReference>
<dbReference type="Pfam" id="PF00543">
    <property type="entry name" value="P-II"/>
    <property type="match status" value="1"/>
</dbReference>
<dbReference type="Gene3D" id="3.30.70.120">
    <property type="match status" value="1"/>
</dbReference>
<dbReference type="OrthoDB" id="4943957at2"/>
<evidence type="ECO:0000313" key="1">
    <source>
        <dbReference type="EMBL" id="SEO79264.1"/>
    </source>
</evidence>
<dbReference type="RefSeq" id="WP_091642065.1">
    <property type="nucleotide sequence ID" value="NZ_FOEG01000003.1"/>
</dbReference>
<sequence length="115" mass="12586">MKFAALVAILAEDLEEQAIDSAKEAGAGGVTILDARGIGTKEKKTFFGLTYEGSQSVLLFVLEKKLSVRVLKQMTRDLDLNATSKGVVFTLPLEHIAGIDMAQLEQFESRIRDDI</sequence>
<dbReference type="InterPro" id="IPR011322">
    <property type="entry name" value="N-reg_PII-like_a/b"/>
</dbReference>
<dbReference type="InterPro" id="IPR002187">
    <property type="entry name" value="N-reg_PII"/>
</dbReference>
<protein>
    <recommendedName>
        <fullName evidence="3">Nitrogen regulatory protein P-II family</fullName>
    </recommendedName>
</protein>
<keyword evidence="2" id="KW-1185">Reference proteome</keyword>
<name>A0A1H8SLM4_9GAMM</name>
<evidence type="ECO:0000313" key="2">
    <source>
        <dbReference type="Proteomes" id="UP000199657"/>
    </source>
</evidence>
<dbReference type="GO" id="GO:0030234">
    <property type="term" value="F:enzyme regulator activity"/>
    <property type="evidence" value="ECO:0007669"/>
    <property type="project" value="InterPro"/>
</dbReference>
<organism evidence="1 2">
    <name type="scientific">Aquisalimonas asiatica</name>
    <dbReference type="NCBI Taxonomy" id="406100"/>
    <lineage>
        <taxon>Bacteria</taxon>
        <taxon>Pseudomonadati</taxon>
        <taxon>Pseudomonadota</taxon>
        <taxon>Gammaproteobacteria</taxon>
        <taxon>Chromatiales</taxon>
        <taxon>Ectothiorhodospiraceae</taxon>
        <taxon>Aquisalimonas</taxon>
    </lineage>
</organism>
<proteinExistence type="predicted"/>
<reference evidence="1 2" key="1">
    <citation type="submission" date="2016-10" db="EMBL/GenBank/DDBJ databases">
        <authorList>
            <person name="de Groot N.N."/>
        </authorList>
    </citation>
    <scope>NUCLEOTIDE SEQUENCE [LARGE SCALE GENOMIC DNA]</scope>
    <source>
        <strain evidence="1 2">CGMCC 1.6291</strain>
    </source>
</reference>
<accession>A0A1H8SLM4</accession>
<dbReference type="Proteomes" id="UP000199657">
    <property type="component" value="Unassembled WGS sequence"/>
</dbReference>